<dbReference type="EMBL" id="CACRUA010000026">
    <property type="protein sequence ID" value="VYU41132.1"/>
    <property type="molecule type" value="Genomic_DNA"/>
</dbReference>
<accession>A0A6N3EJT9</accession>
<organism evidence="1">
    <name type="scientific">Clostridium symbiosum</name>
    <name type="common">Bacteroides symbiosus</name>
    <dbReference type="NCBI Taxonomy" id="1512"/>
    <lineage>
        <taxon>Bacteria</taxon>
        <taxon>Bacillati</taxon>
        <taxon>Bacillota</taxon>
        <taxon>Clostridia</taxon>
        <taxon>Lachnospirales</taxon>
        <taxon>Lachnospiraceae</taxon>
        <taxon>Otoolea</taxon>
    </lineage>
</organism>
<evidence type="ECO:0000313" key="1">
    <source>
        <dbReference type="EMBL" id="VYU41132.1"/>
    </source>
</evidence>
<dbReference type="RefSeq" id="WP_156684624.1">
    <property type="nucleotide sequence ID" value="NZ_CACRUA010000026.1"/>
</dbReference>
<dbReference type="AlphaFoldDB" id="A0A6N3EJT9"/>
<sequence length="76" mass="8766">MKKNHIKNNLIYYRSVIDLAVTGFKCHIIHFVKTGKLPQKRTKYSREEISEEIRVIAKEIDMKDKEAPVEGPGPKG</sequence>
<name>A0A6N3EJT9_CLOSY</name>
<gene>
    <name evidence="1" type="ORF">CSLFYP84_02143</name>
</gene>
<protein>
    <submittedName>
        <fullName evidence="1">Uncharacterized protein</fullName>
    </submittedName>
</protein>
<reference evidence="1" key="1">
    <citation type="submission" date="2019-11" db="EMBL/GenBank/DDBJ databases">
        <authorList>
            <person name="Feng L."/>
        </authorList>
    </citation>
    <scope>NUCLEOTIDE SEQUENCE</scope>
    <source>
        <strain evidence="1">CsymbiosumLFYP84</strain>
    </source>
</reference>
<proteinExistence type="predicted"/>